<dbReference type="EMBL" id="AJSR01002190">
    <property type="protein sequence ID" value="EKM29225.1"/>
    <property type="molecule type" value="Genomic_DNA"/>
</dbReference>
<sequence length="22" mass="2587">MILELIKLKEESLVYDEAFCLS</sequence>
<name>A0A454CS56_VIBHA</name>
<evidence type="ECO:0000313" key="2">
    <source>
        <dbReference type="Proteomes" id="UP000008367"/>
    </source>
</evidence>
<comment type="caution">
    <text evidence="1">The sequence shown here is derived from an EMBL/GenBank/DDBJ whole genome shotgun (WGS) entry which is preliminary data.</text>
</comment>
<dbReference type="Proteomes" id="UP000008367">
    <property type="component" value="Unassembled WGS sequence"/>
</dbReference>
<proteinExistence type="predicted"/>
<gene>
    <name evidence="1" type="ORF">VCHENC02_4951A</name>
</gene>
<dbReference type="AlphaFoldDB" id="A0A454CS56"/>
<accession>A0A454CS56</accession>
<protein>
    <submittedName>
        <fullName evidence="1">Uncharacterized protein</fullName>
    </submittedName>
</protein>
<reference evidence="1 2" key="1">
    <citation type="submission" date="2012-10" db="EMBL/GenBank/DDBJ databases">
        <title>Genome sequence of Vibrio Cholerae HENC-02.</title>
        <authorList>
            <person name="Eppinger M."/>
            <person name="Hasan N.A."/>
            <person name="Sengamalay N."/>
            <person name="Hine E."/>
            <person name="Su Q."/>
            <person name="Daugherty S.C."/>
            <person name="Young S."/>
            <person name="Sadzewicz L."/>
            <person name="Tallon L."/>
            <person name="Cebula T.A."/>
            <person name="Ravel J."/>
            <person name="Colwell R.R."/>
        </authorList>
    </citation>
    <scope>NUCLEOTIDE SEQUENCE [LARGE SCALE GENOMIC DNA]</scope>
    <source>
        <strain evidence="1 2">HENC-02</strain>
    </source>
</reference>
<evidence type="ECO:0000313" key="1">
    <source>
        <dbReference type="EMBL" id="EKM29225.1"/>
    </source>
</evidence>
<organism evidence="1 2">
    <name type="scientific">Vibrio harveyi</name>
    <name type="common">Beneckea harveyi</name>
    <dbReference type="NCBI Taxonomy" id="669"/>
    <lineage>
        <taxon>Bacteria</taxon>
        <taxon>Pseudomonadati</taxon>
        <taxon>Pseudomonadota</taxon>
        <taxon>Gammaproteobacteria</taxon>
        <taxon>Vibrionales</taxon>
        <taxon>Vibrionaceae</taxon>
        <taxon>Vibrio</taxon>
    </lineage>
</organism>
<feature type="non-terminal residue" evidence="1">
    <location>
        <position position="22"/>
    </location>
</feature>